<evidence type="ECO:0000313" key="3">
    <source>
        <dbReference type="EMBL" id="OEU23214.1"/>
    </source>
</evidence>
<proteinExistence type="predicted"/>
<name>A0A1E7FYK6_9STRA</name>
<evidence type="ECO:0000259" key="2">
    <source>
        <dbReference type="Pfam" id="PF00646"/>
    </source>
</evidence>
<dbReference type="InParanoid" id="A0A1E7FYK6"/>
<evidence type="ECO:0000256" key="1">
    <source>
        <dbReference type="SAM" id="MobiDB-lite"/>
    </source>
</evidence>
<feature type="region of interest" description="Disordered" evidence="1">
    <location>
        <begin position="1"/>
        <end position="22"/>
    </location>
</feature>
<sequence length="337" mass="39116">MLGRNNNTKKRPPPPFLPPSIIVGDDSIAGRTRRQKRAIASKWDIQTPIIIEIINWLDQESLMNLSLVSRQLHSTIANEPGNKNKIVPVFEVSGSSTRRIFQMLRNNFLNEEIKNKLQYYPRMRLNNVHMYDEIYDHEVEQMARDVRMDWITSLNIYSSSSPSSRIAATILPSLSRILPSLRELDISKSGVVNIFGISNNCPLLEKVTADNLVDICFTLDGSDMRFCNNVKEIYMDHSSFNHRGNILKDKISDSNNHHDIFMFHYCCKALERVSIRNMKFRIFWGDDNDDDDEDFTQNLLIKFVRNAPPTLHWFRSDLTPDNITMLRMERPGIELLN</sequence>
<reference evidence="3 4" key="1">
    <citation type="submission" date="2016-09" db="EMBL/GenBank/DDBJ databases">
        <title>Extensive genetic diversity and differential bi-allelic expression allows diatom success in the polar Southern Ocean.</title>
        <authorList>
            <consortium name="DOE Joint Genome Institute"/>
            <person name="Mock T."/>
            <person name="Otillar R.P."/>
            <person name="Strauss J."/>
            <person name="Dupont C."/>
            <person name="Frickenhaus S."/>
            <person name="Maumus F."/>
            <person name="Mcmullan M."/>
            <person name="Sanges R."/>
            <person name="Schmutz J."/>
            <person name="Toseland A."/>
            <person name="Valas R."/>
            <person name="Veluchamy A."/>
            <person name="Ward B.J."/>
            <person name="Allen A."/>
            <person name="Barry K."/>
            <person name="Falciatore A."/>
            <person name="Ferrante M."/>
            <person name="Fortunato A.E."/>
            <person name="Gloeckner G."/>
            <person name="Gruber A."/>
            <person name="Hipkin R."/>
            <person name="Janech M."/>
            <person name="Kroth P."/>
            <person name="Leese F."/>
            <person name="Lindquist E."/>
            <person name="Lyon B.R."/>
            <person name="Martin J."/>
            <person name="Mayer C."/>
            <person name="Parker M."/>
            <person name="Quesneville H."/>
            <person name="Raymond J."/>
            <person name="Uhlig C."/>
            <person name="Valentin K.U."/>
            <person name="Worden A.Z."/>
            <person name="Armbrust E.V."/>
            <person name="Bowler C."/>
            <person name="Green B."/>
            <person name="Moulton V."/>
            <person name="Van Oosterhout C."/>
            <person name="Grigoriev I."/>
        </authorList>
    </citation>
    <scope>NUCLEOTIDE SEQUENCE [LARGE SCALE GENOMIC DNA]</scope>
    <source>
        <strain evidence="3 4">CCMP1102</strain>
    </source>
</reference>
<protein>
    <recommendedName>
        <fullName evidence="2">F-box domain-containing protein</fullName>
    </recommendedName>
</protein>
<dbReference type="InterPro" id="IPR001810">
    <property type="entry name" value="F-box_dom"/>
</dbReference>
<organism evidence="3 4">
    <name type="scientific">Fragilariopsis cylindrus CCMP1102</name>
    <dbReference type="NCBI Taxonomy" id="635003"/>
    <lineage>
        <taxon>Eukaryota</taxon>
        <taxon>Sar</taxon>
        <taxon>Stramenopiles</taxon>
        <taxon>Ochrophyta</taxon>
        <taxon>Bacillariophyta</taxon>
        <taxon>Bacillariophyceae</taxon>
        <taxon>Bacillariophycidae</taxon>
        <taxon>Bacillariales</taxon>
        <taxon>Bacillariaceae</taxon>
        <taxon>Fragilariopsis</taxon>
    </lineage>
</organism>
<accession>A0A1E7FYK6</accession>
<dbReference type="OrthoDB" id="549243at2759"/>
<evidence type="ECO:0000313" key="4">
    <source>
        <dbReference type="Proteomes" id="UP000095751"/>
    </source>
</evidence>
<dbReference type="AlphaFoldDB" id="A0A1E7FYK6"/>
<keyword evidence="4" id="KW-1185">Reference proteome</keyword>
<gene>
    <name evidence="3" type="ORF">FRACYDRAFT_233383</name>
</gene>
<dbReference type="Gene3D" id="3.80.10.10">
    <property type="entry name" value="Ribonuclease Inhibitor"/>
    <property type="match status" value="1"/>
</dbReference>
<feature type="domain" description="F-box" evidence="2">
    <location>
        <begin position="49"/>
        <end position="79"/>
    </location>
</feature>
<dbReference type="Proteomes" id="UP000095751">
    <property type="component" value="Unassembled WGS sequence"/>
</dbReference>
<dbReference type="KEGG" id="fcy:FRACYDRAFT_233383"/>
<dbReference type="InterPro" id="IPR032675">
    <property type="entry name" value="LRR_dom_sf"/>
</dbReference>
<dbReference type="EMBL" id="KV784353">
    <property type="protein sequence ID" value="OEU23214.1"/>
    <property type="molecule type" value="Genomic_DNA"/>
</dbReference>
<dbReference type="Pfam" id="PF00646">
    <property type="entry name" value="F-box"/>
    <property type="match status" value="1"/>
</dbReference>